<dbReference type="CDD" id="cd15482">
    <property type="entry name" value="Sialidase_non-viral"/>
    <property type="match status" value="1"/>
</dbReference>
<evidence type="ECO:0000256" key="2">
    <source>
        <dbReference type="SAM" id="SignalP"/>
    </source>
</evidence>
<sequence>MPSPQLPRRRRARASARLVPAAVIAAAALALTGCAGASAQGSDRSSTAGDSSTSNSPAWAHAHGIYASPDGTQVMVATHDGLHDYSSNTPTRVGEPNDYMGFAGDGATFYASGHPGAGSSLPEPLGFARSTDGGKTWTPLSLAGKSDFHALTLTRGGAVGFDGSLRTTADLTSWTDATDQVQAFALAGRPDTAIVLATTPTGVQRSVDSGRTWKPVDGSPVVQFAALAGPRTAAGITPDGNVHISTDAGLTWTAAGKISGQVQAMTATESGGKLRIWVVTASGVQVSTDGGRTFTAYTGKVAAK</sequence>
<dbReference type="Proteomes" id="UP000187085">
    <property type="component" value="Unassembled WGS sequence"/>
</dbReference>
<reference evidence="3 4" key="1">
    <citation type="submission" date="2016-12" db="EMBL/GenBank/DDBJ databases">
        <title>Draft genome of Tersicoccus phoenicis 1P05MA.</title>
        <authorList>
            <person name="Nakajima Y."/>
            <person name="Yoshizawa S."/>
            <person name="Nakamura K."/>
            <person name="Ogura Y."/>
            <person name="Hayashi T."/>
            <person name="Kogure K."/>
        </authorList>
    </citation>
    <scope>NUCLEOTIDE SEQUENCE [LARGE SCALE GENOMIC DNA]</scope>
    <source>
        <strain evidence="3 4">1p05MA</strain>
    </source>
</reference>
<dbReference type="NCBIfam" id="NF045728">
    <property type="entry name" value="glycosyl_F510_1955"/>
    <property type="match status" value="1"/>
</dbReference>
<dbReference type="SUPFAM" id="SSF110296">
    <property type="entry name" value="Oligoxyloglucan reducing end-specific cellobiohydrolase"/>
    <property type="match status" value="1"/>
</dbReference>
<gene>
    <name evidence="3" type="ORF">BKD30_07260</name>
</gene>
<evidence type="ECO:0000313" key="4">
    <source>
        <dbReference type="Proteomes" id="UP000187085"/>
    </source>
</evidence>
<dbReference type="STRING" id="554083.BKD30_07260"/>
<evidence type="ECO:0008006" key="5">
    <source>
        <dbReference type="Google" id="ProtNLM"/>
    </source>
</evidence>
<dbReference type="InterPro" id="IPR054817">
    <property type="entry name" value="Glycosyl_F510_1955-like"/>
</dbReference>
<dbReference type="Gene3D" id="2.130.10.10">
    <property type="entry name" value="YVTN repeat-like/Quinoprotein amine dehydrogenase"/>
    <property type="match status" value="1"/>
</dbReference>
<dbReference type="Pfam" id="PF02012">
    <property type="entry name" value="BNR"/>
    <property type="match status" value="1"/>
</dbReference>
<dbReference type="OrthoDB" id="9764804at2"/>
<dbReference type="EMBL" id="MRDE01000046">
    <property type="protein sequence ID" value="OMH24802.1"/>
    <property type="molecule type" value="Genomic_DNA"/>
</dbReference>
<feature type="compositionally biased region" description="Low complexity" evidence="1">
    <location>
        <begin position="38"/>
        <end position="56"/>
    </location>
</feature>
<keyword evidence="2" id="KW-0732">Signal</keyword>
<dbReference type="InterPro" id="IPR002860">
    <property type="entry name" value="BNR_rpt"/>
</dbReference>
<protein>
    <recommendedName>
        <fullName evidence="5">Exo-alpha-sialidase</fullName>
    </recommendedName>
</protein>
<name>A0A1R1LBC2_9MICC</name>
<dbReference type="InterPro" id="IPR015943">
    <property type="entry name" value="WD40/YVTN_repeat-like_dom_sf"/>
</dbReference>
<comment type="caution">
    <text evidence="3">The sequence shown here is derived from an EMBL/GenBank/DDBJ whole genome shotgun (WGS) entry which is preliminary data.</text>
</comment>
<accession>A0A1R1LBC2</accession>
<keyword evidence="4" id="KW-1185">Reference proteome</keyword>
<evidence type="ECO:0000313" key="3">
    <source>
        <dbReference type="EMBL" id="OMH24802.1"/>
    </source>
</evidence>
<proteinExistence type="predicted"/>
<feature type="chain" id="PRO_5013023330" description="Exo-alpha-sialidase" evidence="2">
    <location>
        <begin position="40"/>
        <end position="304"/>
    </location>
</feature>
<feature type="region of interest" description="Disordered" evidence="1">
    <location>
        <begin position="38"/>
        <end position="57"/>
    </location>
</feature>
<evidence type="ECO:0000256" key="1">
    <source>
        <dbReference type="SAM" id="MobiDB-lite"/>
    </source>
</evidence>
<dbReference type="AlphaFoldDB" id="A0A1R1LBC2"/>
<feature type="signal peptide" evidence="2">
    <location>
        <begin position="1"/>
        <end position="39"/>
    </location>
</feature>
<organism evidence="3 4">
    <name type="scientific">Tersicoccus phoenicis</name>
    <dbReference type="NCBI Taxonomy" id="554083"/>
    <lineage>
        <taxon>Bacteria</taxon>
        <taxon>Bacillati</taxon>
        <taxon>Actinomycetota</taxon>
        <taxon>Actinomycetes</taxon>
        <taxon>Micrococcales</taxon>
        <taxon>Micrococcaceae</taxon>
        <taxon>Tersicoccus</taxon>
    </lineage>
</organism>
<dbReference type="RefSeq" id="WP_076703579.1">
    <property type="nucleotide sequence ID" value="NZ_MRDE01000046.1"/>
</dbReference>